<feature type="transmembrane region" description="Helical" evidence="1">
    <location>
        <begin position="91"/>
        <end position="113"/>
    </location>
</feature>
<evidence type="ECO:0000313" key="3">
    <source>
        <dbReference type="Proteomes" id="UP000606172"/>
    </source>
</evidence>
<evidence type="ECO:0000256" key="1">
    <source>
        <dbReference type="SAM" id="Phobius"/>
    </source>
</evidence>
<dbReference type="EMBL" id="BOOW01000020">
    <property type="protein sequence ID" value="GII93123.1"/>
    <property type="molecule type" value="Genomic_DNA"/>
</dbReference>
<keyword evidence="1" id="KW-1133">Transmembrane helix</keyword>
<proteinExistence type="predicted"/>
<name>A0A919V751_9ACTN</name>
<keyword evidence="3" id="KW-1185">Reference proteome</keyword>
<sequence>MAPGESTRWTTARRVINYVNLSTPLGLLVSVIGGARRTPGPDGLILAVGYRYGFPIARAFTIGNVVLTKHDLALLSRSDLLRHEDRHATQYAFCLGVLMLPMYVTGLAVSYAACGDHWSWNPFERLAGLDDGGYVRRPPWWRRPRRKGRRGRA</sequence>
<gene>
    <name evidence="2" type="ORF">Ssi02_33540</name>
</gene>
<evidence type="ECO:0008006" key="4">
    <source>
        <dbReference type="Google" id="ProtNLM"/>
    </source>
</evidence>
<organism evidence="2 3">
    <name type="scientific">Sinosporangium siamense</name>
    <dbReference type="NCBI Taxonomy" id="1367973"/>
    <lineage>
        <taxon>Bacteria</taxon>
        <taxon>Bacillati</taxon>
        <taxon>Actinomycetota</taxon>
        <taxon>Actinomycetes</taxon>
        <taxon>Streptosporangiales</taxon>
        <taxon>Streptosporangiaceae</taxon>
        <taxon>Sinosporangium</taxon>
    </lineage>
</organism>
<dbReference type="AlphaFoldDB" id="A0A919V751"/>
<protein>
    <recommendedName>
        <fullName evidence="4">DUF4157 domain-containing protein</fullName>
    </recommendedName>
</protein>
<dbReference type="RefSeq" id="WP_204026382.1">
    <property type="nucleotide sequence ID" value="NZ_BOOW01000020.1"/>
</dbReference>
<keyword evidence="1" id="KW-0472">Membrane</keyword>
<reference evidence="2" key="1">
    <citation type="submission" date="2021-01" db="EMBL/GenBank/DDBJ databases">
        <title>Whole genome shotgun sequence of Sinosporangium siamense NBRC 109515.</title>
        <authorList>
            <person name="Komaki H."/>
            <person name="Tamura T."/>
        </authorList>
    </citation>
    <scope>NUCLEOTIDE SEQUENCE</scope>
    <source>
        <strain evidence="2">NBRC 109515</strain>
    </source>
</reference>
<dbReference type="Proteomes" id="UP000606172">
    <property type="component" value="Unassembled WGS sequence"/>
</dbReference>
<accession>A0A919V751</accession>
<evidence type="ECO:0000313" key="2">
    <source>
        <dbReference type="EMBL" id="GII93123.1"/>
    </source>
</evidence>
<keyword evidence="1" id="KW-0812">Transmembrane</keyword>
<comment type="caution">
    <text evidence="2">The sequence shown here is derived from an EMBL/GenBank/DDBJ whole genome shotgun (WGS) entry which is preliminary data.</text>
</comment>